<organism evidence="1 2">
    <name type="scientific">Pseudomonas fakonensis</name>
    <dbReference type="NCBI Taxonomy" id="2842355"/>
    <lineage>
        <taxon>Bacteria</taxon>
        <taxon>Pseudomonadati</taxon>
        <taxon>Pseudomonadota</taxon>
        <taxon>Gammaproteobacteria</taxon>
        <taxon>Pseudomonadales</taxon>
        <taxon>Pseudomonadaceae</taxon>
        <taxon>Pseudomonas</taxon>
    </lineage>
</organism>
<evidence type="ECO:0000313" key="2">
    <source>
        <dbReference type="Proteomes" id="UP001046350"/>
    </source>
</evidence>
<proteinExistence type="predicted"/>
<dbReference type="Proteomes" id="UP001046350">
    <property type="component" value="Chromosome"/>
</dbReference>
<dbReference type="RefSeq" id="WP_217842862.1">
    <property type="nucleotide sequence ID" value="NZ_CP077076.1"/>
</dbReference>
<accession>A0ABX8NBP1</accession>
<reference evidence="1" key="1">
    <citation type="journal article" date="2021" name="Microorganisms">
        <title>The Ever-Expanding Pseudomonas Genus: Description of 43 New Species and Partition of the Pseudomonas putida Group.</title>
        <authorList>
            <person name="Girard L."/>
            <person name="Lood C."/>
            <person name="Hofte M."/>
            <person name="Vandamme P."/>
            <person name="Rokni-Zadeh H."/>
            <person name="van Noort V."/>
            <person name="Lavigne R."/>
            <person name="De Mot R."/>
        </authorList>
    </citation>
    <scope>NUCLEOTIDE SEQUENCE</scope>
    <source>
        <strain evidence="1">COW40</strain>
    </source>
</reference>
<keyword evidence="2" id="KW-1185">Reference proteome</keyword>
<protein>
    <submittedName>
        <fullName evidence="1">Uncharacterized protein</fullName>
    </submittedName>
</protein>
<sequence>MLSADEFFLSFLAWLKDFSGVSTEGLEASLDEFGGVAGVIEDSLYISACEALAETLVRESEFDGIVRLLNEPALKENGEYLYYFVESLIGHSVARGDDVKRLVLMAPENYRVFLCRRFSV</sequence>
<gene>
    <name evidence="1" type="ORF">KSS94_10255</name>
</gene>
<dbReference type="EMBL" id="CP077076">
    <property type="protein sequence ID" value="QXH53462.1"/>
    <property type="molecule type" value="Genomic_DNA"/>
</dbReference>
<name>A0ABX8NBP1_9PSED</name>
<evidence type="ECO:0000313" key="1">
    <source>
        <dbReference type="EMBL" id="QXH53462.1"/>
    </source>
</evidence>